<dbReference type="SUPFAM" id="SSF53474">
    <property type="entry name" value="alpha/beta-Hydrolases"/>
    <property type="match status" value="1"/>
</dbReference>
<dbReference type="InterPro" id="IPR000073">
    <property type="entry name" value="AB_hydrolase_1"/>
</dbReference>
<dbReference type="RefSeq" id="WP_317927848.1">
    <property type="nucleotide sequence ID" value="NZ_CP137524.1"/>
</dbReference>
<accession>A0ABZ0KPI2</accession>
<protein>
    <submittedName>
        <fullName evidence="3">Alpha/beta fold hydrolase</fullName>
    </submittedName>
</protein>
<dbReference type="Pfam" id="PF00561">
    <property type="entry name" value="Abhydrolase_1"/>
    <property type="match status" value="1"/>
</dbReference>
<reference evidence="3 4" key="2">
    <citation type="journal article" date="2024" name="Microb. Biotechnol.">
        <title>The involvement of multiple ABC transporters in daunorubicin efflux in Streptomyces coeruleorubidus.</title>
        <authorList>
            <person name="Dong J."/>
            <person name="Ning J."/>
            <person name="Tian Y."/>
            <person name="Li H."/>
            <person name="Chen H."/>
            <person name="Guan W."/>
        </authorList>
    </citation>
    <scope>NUCLEOTIDE SEQUENCE [LARGE SCALE GENOMIC DNA]</scope>
    <source>
        <strain evidence="3 4">CICC 11043</strain>
    </source>
</reference>
<feature type="domain" description="AB hydrolase-1" evidence="2">
    <location>
        <begin position="20"/>
        <end position="85"/>
    </location>
</feature>
<evidence type="ECO:0000313" key="3">
    <source>
        <dbReference type="EMBL" id="WOT39782.1"/>
    </source>
</evidence>
<keyword evidence="1 3" id="KW-0378">Hydrolase</keyword>
<name>A0ABZ0KPI2_STRC4</name>
<dbReference type="EMBL" id="CP137524">
    <property type="protein sequence ID" value="WOT39782.1"/>
    <property type="molecule type" value="Genomic_DNA"/>
</dbReference>
<keyword evidence="4" id="KW-1185">Reference proteome</keyword>
<dbReference type="GO" id="GO:0016787">
    <property type="term" value="F:hydrolase activity"/>
    <property type="evidence" value="ECO:0007669"/>
    <property type="project" value="UniProtKB-KW"/>
</dbReference>
<dbReference type="InterPro" id="IPR050266">
    <property type="entry name" value="AB_hydrolase_sf"/>
</dbReference>
<evidence type="ECO:0000313" key="4">
    <source>
        <dbReference type="Proteomes" id="UP001305002"/>
    </source>
</evidence>
<dbReference type="Proteomes" id="UP001305002">
    <property type="component" value="Chromosome"/>
</dbReference>
<sequence length="98" mass="9931">MPDPGRVRLSTTTLGAAGAPAVLLVHGWGGDGREWSPHAEALAGHFRVIVPDLRGHGRSDVPDEGSTPAEMADDLAALLDTLGPAGAIALDSADSMAP</sequence>
<proteinExistence type="predicted"/>
<dbReference type="InterPro" id="IPR029058">
    <property type="entry name" value="AB_hydrolase_fold"/>
</dbReference>
<gene>
    <name evidence="3" type="ORF">R5U08_39240</name>
</gene>
<dbReference type="PANTHER" id="PTHR43798">
    <property type="entry name" value="MONOACYLGLYCEROL LIPASE"/>
    <property type="match status" value="1"/>
</dbReference>
<dbReference type="PANTHER" id="PTHR43798:SF31">
    <property type="entry name" value="AB HYDROLASE SUPERFAMILY PROTEIN YCLE"/>
    <property type="match status" value="1"/>
</dbReference>
<dbReference type="Gene3D" id="3.40.50.1820">
    <property type="entry name" value="alpha/beta hydrolase"/>
    <property type="match status" value="1"/>
</dbReference>
<reference evidence="3 4" key="1">
    <citation type="journal article" date="2021" name="J. Microbiol. Biotechnol.">
        <title>An Efficient Markerless Deletion System Suitable for the Industrial Strains of Streptomyces.</title>
        <authorList>
            <person name="Dong J."/>
            <person name="Wei J."/>
            <person name="Li H."/>
            <person name="Zhao S."/>
            <person name="Guan W."/>
        </authorList>
    </citation>
    <scope>NUCLEOTIDE SEQUENCE [LARGE SCALE GENOMIC DNA]</scope>
    <source>
        <strain evidence="3 4">CICC 11043</strain>
    </source>
</reference>
<organism evidence="3 4">
    <name type="scientific">Streptomyces coeruleorubidus</name>
    <dbReference type="NCBI Taxonomy" id="116188"/>
    <lineage>
        <taxon>Bacteria</taxon>
        <taxon>Bacillati</taxon>
        <taxon>Actinomycetota</taxon>
        <taxon>Actinomycetes</taxon>
        <taxon>Kitasatosporales</taxon>
        <taxon>Streptomycetaceae</taxon>
        <taxon>Streptomyces</taxon>
    </lineage>
</organism>
<evidence type="ECO:0000259" key="2">
    <source>
        <dbReference type="Pfam" id="PF00561"/>
    </source>
</evidence>
<evidence type="ECO:0000256" key="1">
    <source>
        <dbReference type="ARBA" id="ARBA00022801"/>
    </source>
</evidence>